<comment type="caution">
    <text evidence="1">The sequence shown here is derived from an EMBL/GenBank/DDBJ whole genome shotgun (WGS) entry which is preliminary data.</text>
</comment>
<evidence type="ECO:0000313" key="2">
    <source>
        <dbReference type="Proteomes" id="UP001295740"/>
    </source>
</evidence>
<name>A0AAI8YKM1_9PEZI</name>
<organism evidence="1 2">
    <name type="scientific">Anthostomella pinea</name>
    <dbReference type="NCBI Taxonomy" id="933095"/>
    <lineage>
        <taxon>Eukaryota</taxon>
        <taxon>Fungi</taxon>
        <taxon>Dikarya</taxon>
        <taxon>Ascomycota</taxon>
        <taxon>Pezizomycotina</taxon>
        <taxon>Sordariomycetes</taxon>
        <taxon>Xylariomycetidae</taxon>
        <taxon>Xylariales</taxon>
        <taxon>Xylariaceae</taxon>
        <taxon>Anthostomella</taxon>
    </lineage>
</organism>
<accession>A0AAI8YKM1</accession>
<protein>
    <submittedName>
        <fullName evidence="1">Uu.00g094210.m01.CDS01</fullName>
    </submittedName>
</protein>
<gene>
    <name evidence="1" type="ORF">KHLLAP_LOCUS8703</name>
</gene>
<dbReference type="Proteomes" id="UP001295740">
    <property type="component" value="Unassembled WGS sequence"/>
</dbReference>
<keyword evidence="2" id="KW-1185">Reference proteome</keyword>
<reference evidence="1" key="1">
    <citation type="submission" date="2023-10" db="EMBL/GenBank/DDBJ databases">
        <authorList>
            <person name="Hackl T."/>
        </authorList>
    </citation>
    <scope>NUCLEOTIDE SEQUENCE</scope>
</reference>
<sequence>MPSSHLREIQLKLSAALGPQLNFTHRFTSPEWWLVRILPHTADLGPNIQAFEEGLTGPSLSIPVKMEDR</sequence>
<evidence type="ECO:0000313" key="1">
    <source>
        <dbReference type="EMBL" id="CAJ2508235.1"/>
    </source>
</evidence>
<proteinExistence type="predicted"/>
<dbReference type="EMBL" id="CAUWAG010000010">
    <property type="protein sequence ID" value="CAJ2508235.1"/>
    <property type="molecule type" value="Genomic_DNA"/>
</dbReference>
<dbReference type="AlphaFoldDB" id="A0AAI8YKM1"/>